<protein>
    <submittedName>
        <fullName evidence="2">Uncharacterized protein</fullName>
    </submittedName>
</protein>
<keyword evidence="1" id="KW-0472">Membrane</keyword>
<gene>
    <name evidence="2" type="ORF">QWY15_11820</name>
</gene>
<sequence>MLKKVYSIGSGFCFLLMILPLALPYSPGRADWFDLLLSVNFYFPMMLGAAGIVLGWLGVKGNVRFYLVLLNSLIFAFYIFVALVAIYGFQEP</sequence>
<name>A0ABT8MSV5_9BACL</name>
<evidence type="ECO:0000313" key="3">
    <source>
        <dbReference type="Proteomes" id="UP001172054"/>
    </source>
</evidence>
<dbReference type="EMBL" id="JAUJWW010000005">
    <property type="protein sequence ID" value="MDN7227987.1"/>
    <property type="molecule type" value="Genomic_DNA"/>
</dbReference>
<keyword evidence="3" id="KW-1185">Reference proteome</keyword>
<comment type="caution">
    <text evidence="2">The sequence shown here is derived from an EMBL/GenBank/DDBJ whole genome shotgun (WGS) entry which is preliminary data.</text>
</comment>
<organism evidence="2 3">
    <name type="scientific">Planococcus liqunii</name>
    <dbReference type="NCBI Taxonomy" id="3058394"/>
    <lineage>
        <taxon>Bacteria</taxon>
        <taxon>Bacillati</taxon>
        <taxon>Bacillota</taxon>
        <taxon>Bacilli</taxon>
        <taxon>Bacillales</taxon>
        <taxon>Caryophanaceae</taxon>
        <taxon>Planococcus</taxon>
    </lineage>
</organism>
<dbReference type="RefSeq" id="WP_301726524.1">
    <property type="nucleotide sequence ID" value="NZ_JAUJWW010000005.1"/>
</dbReference>
<evidence type="ECO:0000313" key="2">
    <source>
        <dbReference type="EMBL" id="MDN7227987.1"/>
    </source>
</evidence>
<evidence type="ECO:0000256" key="1">
    <source>
        <dbReference type="SAM" id="Phobius"/>
    </source>
</evidence>
<proteinExistence type="predicted"/>
<keyword evidence="1" id="KW-1133">Transmembrane helix</keyword>
<feature type="transmembrane region" description="Helical" evidence="1">
    <location>
        <begin position="66"/>
        <end position="89"/>
    </location>
</feature>
<feature type="transmembrane region" description="Helical" evidence="1">
    <location>
        <begin position="40"/>
        <end position="59"/>
    </location>
</feature>
<accession>A0ABT8MSV5</accession>
<keyword evidence="1" id="KW-0812">Transmembrane</keyword>
<reference evidence="2 3" key="1">
    <citation type="submission" date="2023-06" db="EMBL/GenBank/DDBJ databases">
        <title>Novel species in genus Planococcus.</title>
        <authorList>
            <person name="Ning S."/>
        </authorList>
    </citation>
    <scope>NUCLEOTIDE SEQUENCE [LARGE SCALE GENOMIC DNA]</scope>
    <source>
        <strain evidence="2 3">N064</strain>
    </source>
</reference>
<dbReference type="Proteomes" id="UP001172054">
    <property type="component" value="Unassembled WGS sequence"/>
</dbReference>